<sequence>MAGFTQTIWNSVLTAASIVAIISTIVAWIYDYKQKAYPVIIIFCLVLIFFVLIGIVQIINNYLTVKAFTLLDEYYENKSLYQENQPGFMKCYFMATRGLVCAHPSVIGCDHMHNMLQLYPKNVNAWVFFARMLAAFPEENNKLLWVDDQIRHLHAHSIYMSHLKAQIMFLARSRETAMTHTLKKKVNTLQKDIQSTKNKLRHFWECVIQGNTDDLEIASAAARKSVEKTESNINHLNRIYRNNQYVARLYSRFLIHVKGNRIAYNEWHSNIEKLKNGQTIVPDYAQMDTIQLFPLILNSTTQQSNTEMIGGLFGESTSMPSISSSSCHVIDNDEEENNLLLTIKNSVTTMSIPSIRKSIIMITIVSLLICVLFFPIMVTIFVTLSTKSFSKIAIISNCSQINTDITHMVILSLSNLVQSAEYYPTFPKYLLKLYMEQNATSMGGLTDQPSMLKYIIADSGDMITNIRKLNDMMDESEELAKAQALLFQNVLSVETSRSLGGAGTGRGGGSGGRNSTRPGGNSTRPSGNWNSRNQWVTNNYSAETLIVSLGLDASTLVDTMNESEAKEYLQSSTLGNNNRFLAAI</sequence>
<proteinExistence type="predicted"/>
<organism evidence="4 5">
    <name type="scientific">Trichomonas vaginalis (strain ATCC PRA-98 / G3)</name>
    <dbReference type="NCBI Taxonomy" id="412133"/>
    <lineage>
        <taxon>Eukaryota</taxon>
        <taxon>Metamonada</taxon>
        <taxon>Parabasalia</taxon>
        <taxon>Trichomonadida</taxon>
        <taxon>Trichomonadidae</taxon>
        <taxon>Trichomonas</taxon>
    </lineage>
</organism>
<protein>
    <recommendedName>
        <fullName evidence="3">TmcB/TmcC TPR repeats domain-containing protein</fullName>
    </recommendedName>
</protein>
<dbReference type="VEuPathDB" id="TrichDB:TVAG_360130"/>
<feature type="domain" description="TmcB/TmcC TPR repeats" evidence="3">
    <location>
        <begin position="182"/>
        <end position="276"/>
    </location>
</feature>
<dbReference type="RefSeq" id="XP_001328627.1">
    <property type="nucleotide sequence ID" value="XM_001328592.1"/>
</dbReference>
<feature type="compositionally biased region" description="Gly residues" evidence="1">
    <location>
        <begin position="500"/>
        <end position="512"/>
    </location>
</feature>
<accession>A2DTD2</accession>
<evidence type="ECO:0000259" key="3">
    <source>
        <dbReference type="Pfam" id="PF25474"/>
    </source>
</evidence>
<dbReference type="KEGG" id="tva:4774413"/>
<evidence type="ECO:0000256" key="2">
    <source>
        <dbReference type="SAM" id="Phobius"/>
    </source>
</evidence>
<dbReference type="Proteomes" id="UP000001542">
    <property type="component" value="Unassembled WGS sequence"/>
</dbReference>
<dbReference type="EMBL" id="DS113243">
    <property type="protein sequence ID" value="EAY16404.1"/>
    <property type="molecule type" value="Genomic_DNA"/>
</dbReference>
<gene>
    <name evidence="4" type="ORF">TVAG_360130</name>
</gene>
<dbReference type="AlphaFoldDB" id="A2DTD2"/>
<keyword evidence="5" id="KW-1185">Reference proteome</keyword>
<name>A2DTD2_TRIV3</name>
<dbReference type="InParanoid" id="A2DTD2"/>
<keyword evidence="2" id="KW-0812">Transmembrane</keyword>
<evidence type="ECO:0000256" key="1">
    <source>
        <dbReference type="SAM" id="MobiDB-lite"/>
    </source>
</evidence>
<dbReference type="VEuPathDB" id="TrichDB:TVAGG3_0967780"/>
<feature type="region of interest" description="Disordered" evidence="1">
    <location>
        <begin position="497"/>
        <end position="534"/>
    </location>
</feature>
<feature type="transmembrane region" description="Helical" evidence="2">
    <location>
        <begin position="36"/>
        <end position="59"/>
    </location>
</feature>
<dbReference type="Pfam" id="PF25474">
    <property type="entry name" value="TPR_TmcB"/>
    <property type="match status" value="1"/>
</dbReference>
<feature type="transmembrane region" description="Helical" evidence="2">
    <location>
        <begin position="12"/>
        <end position="30"/>
    </location>
</feature>
<feature type="transmembrane region" description="Helical" evidence="2">
    <location>
        <begin position="359"/>
        <end position="384"/>
    </location>
</feature>
<keyword evidence="2" id="KW-0472">Membrane</keyword>
<dbReference type="InterPro" id="IPR057352">
    <property type="entry name" value="TPR_TmcB/C"/>
</dbReference>
<feature type="compositionally biased region" description="Polar residues" evidence="1">
    <location>
        <begin position="521"/>
        <end position="534"/>
    </location>
</feature>
<reference evidence="4" key="2">
    <citation type="journal article" date="2007" name="Science">
        <title>Draft genome sequence of the sexually transmitted pathogen Trichomonas vaginalis.</title>
        <authorList>
            <person name="Carlton J.M."/>
            <person name="Hirt R.P."/>
            <person name="Silva J.C."/>
            <person name="Delcher A.L."/>
            <person name="Schatz M."/>
            <person name="Zhao Q."/>
            <person name="Wortman J.R."/>
            <person name="Bidwell S.L."/>
            <person name="Alsmark U.C.M."/>
            <person name="Besteiro S."/>
            <person name="Sicheritz-Ponten T."/>
            <person name="Noel C.J."/>
            <person name="Dacks J.B."/>
            <person name="Foster P.G."/>
            <person name="Simillion C."/>
            <person name="Van de Peer Y."/>
            <person name="Miranda-Saavedra D."/>
            <person name="Barton G.J."/>
            <person name="Westrop G.D."/>
            <person name="Mueller S."/>
            <person name="Dessi D."/>
            <person name="Fiori P.L."/>
            <person name="Ren Q."/>
            <person name="Paulsen I."/>
            <person name="Zhang H."/>
            <person name="Bastida-Corcuera F.D."/>
            <person name="Simoes-Barbosa A."/>
            <person name="Brown M.T."/>
            <person name="Hayes R.D."/>
            <person name="Mukherjee M."/>
            <person name="Okumura C.Y."/>
            <person name="Schneider R."/>
            <person name="Smith A.J."/>
            <person name="Vanacova S."/>
            <person name="Villalvazo M."/>
            <person name="Haas B.J."/>
            <person name="Pertea M."/>
            <person name="Feldblyum T.V."/>
            <person name="Utterback T.R."/>
            <person name="Shu C.L."/>
            <person name="Osoegawa K."/>
            <person name="de Jong P.J."/>
            <person name="Hrdy I."/>
            <person name="Horvathova L."/>
            <person name="Zubacova Z."/>
            <person name="Dolezal P."/>
            <person name="Malik S.B."/>
            <person name="Logsdon J.M. Jr."/>
            <person name="Henze K."/>
            <person name="Gupta A."/>
            <person name="Wang C.C."/>
            <person name="Dunne R.L."/>
            <person name="Upcroft J.A."/>
            <person name="Upcroft P."/>
            <person name="White O."/>
            <person name="Salzberg S.L."/>
            <person name="Tang P."/>
            <person name="Chiu C.-H."/>
            <person name="Lee Y.-S."/>
            <person name="Embley T.M."/>
            <person name="Coombs G.H."/>
            <person name="Mottram J.C."/>
            <person name="Tachezy J."/>
            <person name="Fraser-Liggett C.M."/>
            <person name="Johnson P.J."/>
        </authorList>
    </citation>
    <scope>NUCLEOTIDE SEQUENCE [LARGE SCALE GENOMIC DNA]</scope>
    <source>
        <strain evidence="4">G3</strain>
    </source>
</reference>
<keyword evidence="2" id="KW-1133">Transmembrane helix</keyword>
<reference evidence="4" key="1">
    <citation type="submission" date="2006-10" db="EMBL/GenBank/DDBJ databases">
        <authorList>
            <person name="Amadeo P."/>
            <person name="Zhao Q."/>
            <person name="Wortman J."/>
            <person name="Fraser-Liggett C."/>
            <person name="Carlton J."/>
        </authorList>
    </citation>
    <scope>NUCLEOTIDE SEQUENCE</scope>
    <source>
        <strain evidence="4">G3</strain>
    </source>
</reference>
<evidence type="ECO:0000313" key="5">
    <source>
        <dbReference type="Proteomes" id="UP000001542"/>
    </source>
</evidence>
<evidence type="ECO:0000313" key="4">
    <source>
        <dbReference type="EMBL" id="EAY16404.1"/>
    </source>
</evidence>